<dbReference type="AlphaFoldDB" id="A0A6C0H8A2"/>
<protein>
    <submittedName>
        <fullName evidence="1">Uncharacterized protein</fullName>
    </submittedName>
</protein>
<name>A0A6C0H8A2_9ZZZZ</name>
<dbReference type="EMBL" id="MN739898">
    <property type="protein sequence ID" value="QHT76590.1"/>
    <property type="molecule type" value="Genomic_DNA"/>
</dbReference>
<evidence type="ECO:0000313" key="1">
    <source>
        <dbReference type="EMBL" id="QHT76590.1"/>
    </source>
</evidence>
<proteinExistence type="predicted"/>
<organism evidence="1">
    <name type="scientific">viral metagenome</name>
    <dbReference type="NCBI Taxonomy" id="1070528"/>
    <lineage>
        <taxon>unclassified sequences</taxon>
        <taxon>metagenomes</taxon>
        <taxon>organismal metagenomes</taxon>
    </lineage>
</organism>
<sequence length="592" mass="70987">MDIIEIYNNLDNKNNILYYFQNHDDKICLIKNIINYNNYKYCKYKLEYYYILFNIVIDQINALEDKHILDNIIKLSNFIKIISIINKGHLLLTKLCLNYTDKEIKNYLIISSSYASMCTFVFWLHQLNYSVLNITELNITLQNKIIINSIKNTDNRLYKLILKTIIAENSIIYNNNNNIIKIMLSQLIISNIPNKFIIQRIKLLSQYINVSLYFNYIIQISNNNIINNKLYLSYYKYAQNTKTLYKQINNFDIYFLLKTLEEKYIFLICYSLKYCDNTKLPIQNLISNITLNNNLISNLLNYDYIFFLNIINISIKFTKTLKTNVLNSYILNILAKQLIVKYINIMSPTKIINKYLFLFTKFYNFNDNKYYKINLLLHHLRIYAKQYKNKQSSKISNSLKNKKNIIKDIINYTKLTDKINNLTNKISLIYLSLEELNNKQFITYYNCLIKEKTNNIPIKYIPKHIFPKCNSIYNYEVSGDYIEELDLYLLDDIIIPNMTIIERYIYLRKLHPYTKHYYNPIKINNFKNFIEILENERSTINEFMIDNTDKLIKWFPKCACHIIELNNNFYDIQYTKSNILSYNFDGIIICPL</sequence>
<reference evidence="1" key="1">
    <citation type="journal article" date="2020" name="Nature">
        <title>Giant virus diversity and host interactions through global metagenomics.</title>
        <authorList>
            <person name="Schulz F."/>
            <person name="Roux S."/>
            <person name="Paez-Espino D."/>
            <person name="Jungbluth S."/>
            <person name="Walsh D.A."/>
            <person name="Denef V.J."/>
            <person name="McMahon K.D."/>
            <person name="Konstantinidis K.T."/>
            <person name="Eloe-Fadrosh E.A."/>
            <person name="Kyrpides N.C."/>
            <person name="Woyke T."/>
        </authorList>
    </citation>
    <scope>NUCLEOTIDE SEQUENCE</scope>
    <source>
        <strain evidence="1">GVMAG-M-3300023179-82</strain>
    </source>
</reference>
<accession>A0A6C0H8A2</accession>